<sequence length="555" mass="61381">MKGALSPFRYTLAPNPSEWLMSRTESRARARSPLEQEVARGYHLLVQGRIDEAVELGDRLAATHADNAHVLVFAADAGLANDDPPAALEMLDRAITASQGNPFLKIKRARLLVQKMRRRAGVRALAAEVAAQADGNGHLYWQLGDLCYKTNLQADAIRYFEKAHALVGDHPGLLYDMAVARFFSGDPERAELDLDRTISVAPQAAQALYLRATLRRQTQERNHVEDIERRLREGFRRADDEASALYALSKELGDLDRHEESFAALAAGAAKKRATLRYDVADECAAMQAICDAYDAEAMAAPCAGHDEEGAIFIVGMPRSGTTLAERLLVQSGVVTSAGELSDIANLVRMAAQQALEDEPALVPAAASLKADFAALGREYMRGAREGAGGSPVFIDKMTLNFLYCGMIRKALPKAKIIHLVRDPLDSCYAVFKTLLFNAYHYSYDLDDLARYYITYHQVMRHWHEVMPGQILDVRYEDLVTDTENQSRRMYDWCGLDWNPAALEIPEGKTVFASASAAQVREPVHNRSIHSSRRYREQLAPLVARLSAAGIPVPG</sequence>
<dbReference type="GO" id="GO:0008476">
    <property type="term" value="F:protein-tyrosine sulfotransferase activity"/>
    <property type="evidence" value="ECO:0007669"/>
    <property type="project" value="InterPro"/>
</dbReference>
<dbReference type="InterPro" id="IPR026634">
    <property type="entry name" value="TPST-like"/>
</dbReference>
<dbReference type="Proteomes" id="UP000319980">
    <property type="component" value="Unassembled WGS sequence"/>
</dbReference>
<dbReference type="AlphaFoldDB" id="A0A5C5TWL0"/>
<dbReference type="PANTHER" id="PTHR12788:SF10">
    <property type="entry name" value="PROTEIN-TYROSINE SULFOTRANSFERASE"/>
    <property type="match status" value="1"/>
</dbReference>
<dbReference type="SUPFAM" id="SSF52540">
    <property type="entry name" value="P-loop containing nucleoside triphosphate hydrolases"/>
    <property type="match status" value="1"/>
</dbReference>
<keyword evidence="3" id="KW-1185">Reference proteome</keyword>
<dbReference type="EMBL" id="VOHK01000007">
    <property type="protein sequence ID" value="TWT18126.1"/>
    <property type="molecule type" value="Genomic_DNA"/>
</dbReference>
<proteinExistence type="predicted"/>
<evidence type="ECO:0000313" key="2">
    <source>
        <dbReference type="EMBL" id="TWT18126.1"/>
    </source>
</evidence>
<organism evidence="2 3">
    <name type="scientific">Luteimonas marina</name>
    <dbReference type="NCBI Taxonomy" id="488485"/>
    <lineage>
        <taxon>Bacteria</taxon>
        <taxon>Pseudomonadati</taxon>
        <taxon>Pseudomonadota</taxon>
        <taxon>Gammaproteobacteria</taxon>
        <taxon>Lysobacterales</taxon>
        <taxon>Lysobacteraceae</taxon>
        <taxon>Luteimonas</taxon>
    </lineage>
</organism>
<keyword evidence="1 2" id="KW-0808">Transferase</keyword>
<dbReference type="InterPro" id="IPR011990">
    <property type="entry name" value="TPR-like_helical_dom_sf"/>
</dbReference>
<dbReference type="RefSeq" id="WP_158636534.1">
    <property type="nucleotide sequence ID" value="NZ_VOHK01000007.1"/>
</dbReference>
<dbReference type="SUPFAM" id="SSF48452">
    <property type="entry name" value="TPR-like"/>
    <property type="match status" value="1"/>
</dbReference>
<evidence type="ECO:0000313" key="3">
    <source>
        <dbReference type="Proteomes" id="UP000319980"/>
    </source>
</evidence>
<evidence type="ECO:0000256" key="1">
    <source>
        <dbReference type="ARBA" id="ARBA00022679"/>
    </source>
</evidence>
<accession>A0A5C5TWL0</accession>
<gene>
    <name evidence="2" type="ORF">FQY83_15390</name>
</gene>
<name>A0A5C5TWL0_9GAMM</name>
<dbReference type="Gene3D" id="1.25.40.10">
    <property type="entry name" value="Tetratricopeptide repeat domain"/>
    <property type="match status" value="1"/>
</dbReference>
<comment type="caution">
    <text evidence="2">The sequence shown here is derived from an EMBL/GenBank/DDBJ whole genome shotgun (WGS) entry which is preliminary data.</text>
</comment>
<dbReference type="InterPro" id="IPR027417">
    <property type="entry name" value="P-loop_NTPase"/>
</dbReference>
<dbReference type="Pfam" id="PF13469">
    <property type="entry name" value="Sulfotransfer_3"/>
    <property type="match status" value="1"/>
</dbReference>
<dbReference type="PANTHER" id="PTHR12788">
    <property type="entry name" value="PROTEIN-TYROSINE SULFOTRANSFERASE 2"/>
    <property type="match status" value="1"/>
</dbReference>
<protein>
    <submittedName>
        <fullName evidence="2">Sulfotransferase family protein</fullName>
    </submittedName>
</protein>
<reference evidence="2 3" key="1">
    <citation type="journal article" date="2008" name="Int. J. Syst. Evol. Microbiol.">
        <title>Luteimonas marina sp. nov., isolated from seawater.</title>
        <authorList>
            <person name="Baik K.S."/>
            <person name="Park S.C."/>
            <person name="Kim M.S."/>
            <person name="Kim E.M."/>
            <person name="Park C."/>
            <person name="Chun J."/>
            <person name="Seong C.N."/>
        </authorList>
    </citation>
    <scope>NUCLEOTIDE SEQUENCE [LARGE SCALE GENOMIC DNA]</scope>
    <source>
        <strain evidence="2 3">FR1330</strain>
    </source>
</reference>
<dbReference type="Gene3D" id="3.40.50.300">
    <property type="entry name" value="P-loop containing nucleotide triphosphate hydrolases"/>
    <property type="match status" value="1"/>
</dbReference>
<dbReference type="OrthoDB" id="9766687at2"/>